<dbReference type="CDD" id="cd15482">
    <property type="entry name" value="Sialidase_non-viral"/>
    <property type="match status" value="1"/>
</dbReference>
<feature type="non-terminal residue" evidence="1">
    <location>
        <position position="219"/>
    </location>
</feature>
<dbReference type="SUPFAM" id="SSF50939">
    <property type="entry name" value="Sialidases"/>
    <property type="match status" value="1"/>
</dbReference>
<gene>
    <name evidence="1" type="ORF">METZ01_LOCUS503092</name>
</gene>
<reference evidence="1" key="1">
    <citation type="submission" date="2018-05" db="EMBL/GenBank/DDBJ databases">
        <authorList>
            <person name="Lanie J.A."/>
            <person name="Ng W.-L."/>
            <person name="Kazmierczak K.M."/>
            <person name="Andrzejewski T.M."/>
            <person name="Davidsen T.M."/>
            <person name="Wayne K.J."/>
            <person name="Tettelin H."/>
            <person name="Glass J.I."/>
            <person name="Rusch D."/>
            <person name="Podicherti R."/>
            <person name="Tsui H.-C.T."/>
            <person name="Winkler M.E."/>
        </authorList>
    </citation>
    <scope>NUCLEOTIDE SEQUENCE</scope>
</reference>
<accession>A0A383E2A1</accession>
<protein>
    <recommendedName>
        <fullName evidence="2">Sialidase domain-containing protein</fullName>
    </recommendedName>
</protein>
<dbReference type="AlphaFoldDB" id="A0A383E2A1"/>
<organism evidence="1">
    <name type="scientific">marine metagenome</name>
    <dbReference type="NCBI Taxonomy" id="408172"/>
    <lineage>
        <taxon>unclassified sequences</taxon>
        <taxon>metagenomes</taxon>
        <taxon>ecological metagenomes</taxon>
    </lineage>
</organism>
<dbReference type="EMBL" id="UINC01221771">
    <property type="protein sequence ID" value="SVE50238.1"/>
    <property type="molecule type" value="Genomic_DNA"/>
</dbReference>
<sequence>MKLQRDIIIFKKEGSYSCFPVLEQLADGRLMVALTQREFPSHNSKGRLRLFLAAADGEHWQETTDSSLAPVWPGATGKFRCQLNGDMWLDIGAGGRGGHFDAPEVRPFSERLQWEAQRYITHDHEKDSNAFYLGGKELHVGRSLDGGISWQRQAISAPPEMLSLNGFRGLCLQDNTLLFPVGGQVDKPGLDLHTMEGATWQQYMARSTDNGGTWDWIPM</sequence>
<dbReference type="InterPro" id="IPR036278">
    <property type="entry name" value="Sialidase_sf"/>
</dbReference>
<evidence type="ECO:0008006" key="2">
    <source>
        <dbReference type="Google" id="ProtNLM"/>
    </source>
</evidence>
<dbReference type="Gene3D" id="2.120.10.10">
    <property type="match status" value="1"/>
</dbReference>
<proteinExistence type="predicted"/>
<evidence type="ECO:0000313" key="1">
    <source>
        <dbReference type="EMBL" id="SVE50238.1"/>
    </source>
</evidence>
<name>A0A383E2A1_9ZZZZ</name>